<dbReference type="InterPro" id="IPR036086">
    <property type="entry name" value="ParB/Sulfiredoxin_sf"/>
</dbReference>
<dbReference type="SUPFAM" id="SSF110849">
    <property type="entry name" value="ParB/Sulfiredoxin"/>
    <property type="match status" value="1"/>
</dbReference>
<dbReference type="SMART" id="SM00388">
    <property type="entry name" value="HisKA"/>
    <property type="match status" value="1"/>
</dbReference>
<dbReference type="PANTHER" id="PTHR33375">
    <property type="entry name" value="CHROMOSOME-PARTITIONING PROTEIN PARB-RELATED"/>
    <property type="match status" value="1"/>
</dbReference>
<keyword evidence="4" id="KW-0238">DNA-binding</keyword>
<dbReference type="InterPro" id="IPR057240">
    <property type="entry name" value="ParB_dimer_C"/>
</dbReference>
<evidence type="ECO:0000259" key="7">
    <source>
        <dbReference type="PROSITE" id="PS50109"/>
    </source>
</evidence>
<gene>
    <name evidence="9" type="primary">cckA</name>
    <name evidence="9" type="ORF">TNIN_54301</name>
</gene>
<feature type="domain" description="Histidine kinase" evidence="7">
    <location>
        <begin position="379"/>
        <end position="609"/>
    </location>
</feature>
<dbReference type="FunFam" id="3.90.1530.30:FF:000001">
    <property type="entry name" value="Chromosome partitioning protein ParB"/>
    <property type="match status" value="1"/>
</dbReference>
<feature type="coiled-coil region" evidence="6">
    <location>
        <begin position="1224"/>
        <end position="1251"/>
    </location>
</feature>
<dbReference type="CDD" id="cd16393">
    <property type="entry name" value="SPO0J_N"/>
    <property type="match status" value="1"/>
</dbReference>
<dbReference type="InterPro" id="IPR004358">
    <property type="entry name" value="Sig_transdc_His_kin-like_C"/>
</dbReference>
<dbReference type="PROSITE" id="PS50110">
    <property type="entry name" value="RESPONSE_REGULATORY"/>
    <property type="match status" value="1"/>
</dbReference>
<name>A0A8X6YWM7_9ARAC</name>
<dbReference type="Gene3D" id="3.40.50.2300">
    <property type="match status" value="1"/>
</dbReference>
<proteinExistence type="inferred from homology"/>
<evidence type="ECO:0000256" key="3">
    <source>
        <dbReference type="ARBA" id="ARBA00022829"/>
    </source>
</evidence>
<evidence type="ECO:0000259" key="8">
    <source>
        <dbReference type="PROSITE" id="PS50110"/>
    </source>
</evidence>
<dbReference type="InterPro" id="IPR003115">
    <property type="entry name" value="ParB_N"/>
</dbReference>
<dbReference type="SUPFAM" id="SSF47384">
    <property type="entry name" value="Homodimeric domain of signal transducing histidine kinase"/>
    <property type="match status" value="1"/>
</dbReference>
<dbReference type="InterPro" id="IPR005467">
    <property type="entry name" value="His_kinase_dom"/>
</dbReference>
<dbReference type="InterPro" id="IPR036097">
    <property type="entry name" value="HisK_dim/P_sf"/>
</dbReference>
<dbReference type="GO" id="GO:0005694">
    <property type="term" value="C:chromosome"/>
    <property type="evidence" value="ECO:0007669"/>
    <property type="project" value="TreeGrafter"/>
</dbReference>
<dbReference type="Gene3D" id="3.40.50.300">
    <property type="entry name" value="P-loop containing nucleotide triphosphate hydrolases"/>
    <property type="match status" value="1"/>
</dbReference>
<dbReference type="GO" id="GO:0003677">
    <property type="term" value="F:DNA binding"/>
    <property type="evidence" value="ECO:0007669"/>
    <property type="project" value="UniProtKB-KW"/>
</dbReference>
<dbReference type="Pfam" id="PF00512">
    <property type="entry name" value="HisKA"/>
    <property type="match status" value="1"/>
</dbReference>
<evidence type="ECO:0000313" key="10">
    <source>
        <dbReference type="Proteomes" id="UP000886998"/>
    </source>
</evidence>
<organism evidence="9 10">
    <name type="scientific">Trichonephila inaurata madagascariensis</name>
    <dbReference type="NCBI Taxonomy" id="2747483"/>
    <lineage>
        <taxon>Eukaryota</taxon>
        <taxon>Metazoa</taxon>
        <taxon>Ecdysozoa</taxon>
        <taxon>Arthropoda</taxon>
        <taxon>Chelicerata</taxon>
        <taxon>Arachnida</taxon>
        <taxon>Araneae</taxon>
        <taxon>Araneomorphae</taxon>
        <taxon>Entelegynae</taxon>
        <taxon>Araneoidea</taxon>
        <taxon>Nephilidae</taxon>
        <taxon>Trichonephila</taxon>
        <taxon>Trichonephila inaurata</taxon>
    </lineage>
</organism>
<dbReference type="Gene3D" id="3.30.565.10">
    <property type="entry name" value="Histidine kinase-like ATPase, C-terminal domain"/>
    <property type="match status" value="1"/>
</dbReference>
<evidence type="ECO:0000313" key="9">
    <source>
        <dbReference type="EMBL" id="GFY79778.1"/>
    </source>
</evidence>
<dbReference type="CDD" id="cd00082">
    <property type="entry name" value="HisKA"/>
    <property type="match status" value="1"/>
</dbReference>
<evidence type="ECO:0000256" key="4">
    <source>
        <dbReference type="ARBA" id="ARBA00023125"/>
    </source>
</evidence>
<dbReference type="FunFam" id="1.10.10.2830:FF:000001">
    <property type="entry name" value="Chromosome partitioning protein ParB"/>
    <property type="match status" value="1"/>
</dbReference>
<dbReference type="SMART" id="SM00448">
    <property type="entry name" value="REC"/>
    <property type="match status" value="1"/>
</dbReference>
<dbReference type="Pfam" id="PF17762">
    <property type="entry name" value="HTH_ParB"/>
    <property type="match status" value="1"/>
</dbReference>
<feature type="domain" description="Response regulatory" evidence="8">
    <location>
        <begin position="636"/>
        <end position="753"/>
    </location>
</feature>
<dbReference type="InterPro" id="IPR041468">
    <property type="entry name" value="HTH_ParB/Spo0J"/>
</dbReference>
<dbReference type="SUPFAM" id="SSF52540">
    <property type="entry name" value="P-loop containing nucleoside triphosphate hydrolases"/>
    <property type="match status" value="1"/>
</dbReference>
<dbReference type="SUPFAM" id="SSF55874">
    <property type="entry name" value="ATPase domain of HSP90 chaperone/DNA topoisomerase II/histidine kinase"/>
    <property type="match status" value="1"/>
</dbReference>
<feature type="modified residue" description="4-aspartylphosphate" evidence="5">
    <location>
        <position position="687"/>
    </location>
</feature>
<dbReference type="Pfam" id="PF02518">
    <property type="entry name" value="HATPase_c"/>
    <property type="match status" value="1"/>
</dbReference>
<keyword evidence="10" id="KW-1185">Reference proteome</keyword>
<comment type="similarity">
    <text evidence="1">Belongs to the ParB family.</text>
</comment>
<dbReference type="Pfam" id="PF13614">
    <property type="entry name" value="AAA_31"/>
    <property type="match status" value="1"/>
</dbReference>
<dbReference type="InterPro" id="IPR001789">
    <property type="entry name" value="Sig_transdc_resp-reg_receiver"/>
</dbReference>
<dbReference type="PANTHER" id="PTHR33375:SF1">
    <property type="entry name" value="CHROMOSOME-PARTITIONING PROTEIN PARB-RELATED"/>
    <property type="match status" value="1"/>
</dbReference>
<evidence type="ECO:0000256" key="6">
    <source>
        <dbReference type="SAM" id="Coils"/>
    </source>
</evidence>
<dbReference type="GO" id="GO:0045881">
    <property type="term" value="P:positive regulation of sporulation resulting in formation of a cellular spore"/>
    <property type="evidence" value="ECO:0007669"/>
    <property type="project" value="TreeGrafter"/>
</dbReference>
<keyword evidence="9" id="KW-0418">Kinase</keyword>
<evidence type="ECO:0000256" key="1">
    <source>
        <dbReference type="ARBA" id="ARBA00006295"/>
    </source>
</evidence>
<keyword evidence="3" id="KW-0159">Chromosome partition</keyword>
<dbReference type="FunFam" id="1.10.287.130:FF:000037">
    <property type="entry name" value="Hybrid sensor histidine kinase/response regulator"/>
    <property type="match status" value="1"/>
</dbReference>
<dbReference type="InterPro" id="IPR003594">
    <property type="entry name" value="HATPase_dom"/>
</dbReference>
<dbReference type="InterPro" id="IPR011006">
    <property type="entry name" value="CheY-like_superfamily"/>
</dbReference>
<dbReference type="InterPro" id="IPR036890">
    <property type="entry name" value="HATPase_C_sf"/>
</dbReference>
<dbReference type="EMBL" id="BMAV01023781">
    <property type="protein sequence ID" value="GFY79778.1"/>
    <property type="molecule type" value="Genomic_DNA"/>
</dbReference>
<dbReference type="SUPFAM" id="SSF52172">
    <property type="entry name" value="CheY-like"/>
    <property type="match status" value="1"/>
</dbReference>
<sequence length="1300" mass="146194">MIYNVKRYRYLLNTIEFQNAIFANALNHNTEFCLILHKDEGIIYADARFYERFKDHIIDNDITLGKILEIGDVSEADKKVLYHALKNNSSVQVCISLNKKSRVSNFLLLFEPIPDNTQIAINSNKILNLSLVPIARPDGYFVLKATQINKEQIYEELIEKHSIGTYIANAKGVILSVNKRFLDIFELKKLEKGSSISDFISQSKYNNTTTDNEILFFTISGIPFKAYMSTAIFCDKYNHSYIYGFITPTESNIVDYQLHPCFANSSIAIAQCDINGNFVKKNTALIKLAGSDNNSIFTLILDSYHVKIREYFSSNRINNASFDVQINGGNNIKIYFNKFLHNKMIFILCYFIDNTEHKNLEIKLEHYQKMQAIGQLAGGIAHDFNNILTGIIGFCDLLLLQHSASDPSFGDIIQIQQNAKRGSNLVRQLLAFSRRQTLQPKIIDVNSTIANLYEMIKRLIGENIKFNIYYGRDLGAVRADQGQLEQVILNLAVNASAAMEKGGELTIRTFNQKIDSLNSTPQDMFSPDKEAIEHGNYVVIEVIDTGCGMTSDTTEKIFDPFFSTKDIASGTGLGLSTVYGIIKQTEGYIYVASKVNHGTKFSIFLPMVYISDENDREEDSEETEKPVVSEIKGNGIILLIEDEDSVREFISKALKRKGFDVIEASTGSEALEIISKKSQHIDLIITDVIMPEVSGPEIVKEALIHRPNINVIFISGYAEDAFLESDDINIEDFHFLPKPFTLNELGNKVQSVLHKIKGVSKIIAIVNQKGGVGKTTTSINLSTAFAAVGKSTLLVDLDPQGNASTGLGISYRSREEKNIYKILLSSENKLIESAIFNIKEIPNLSLISSVVDLSAAEIELSQLERGKFVLKSALEKIRDNYEYIIIDCPPSLGLLTINALTAANSIIVPLQCEFFALEGLSHLVKTVELIKRNNLNPFLAIEGIVLTMYDRRNKLSEQIKNDICQYLNDKVYKTIIPLYETVIPRNVRLSEAPSHGKPAIVYDLKCPGEEASERGRSMKDDRRLGRGLAGLIGDNYDNKEDRQEYLPISLLHPSKFQPRKHFDEESLRELANSIKKSGIIQPIVVRKDSNDDGYEIIAGERRWRASKIANLDSAPVIIKDLSDKECLEVSIIENIQRQDINPIEEGEAYRKLIDEFSYIHEELASTIGKSRSHITNMIRMLSLPDGVKTMINEKKLSMGHARALINVENAESIAERIVSQGLSVRQTEKLIKDLQQNNDQKEHKCTKNQDMAALEGAISSQLGLKIKINDSNSKGKVMIRYNNPNELNLILKILNRKLEC</sequence>
<keyword evidence="6" id="KW-0175">Coiled coil</keyword>
<dbReference type="SMART" id="SM00387">
    <property type="entry name" value="HATPase_c"/>
    <property type="match status" value="1"/>
</dbReference>
<accession>A0A8X6YWM7</accession>
<evidence type="ECO:0000256" key="2">
    <source>
        <dbReference type="ARBA" id="ARBA00022553"/>
    </source>
</evidence>
<dbReference type="CDD" id="cd02042">
    <property type="entry name" value="ParAB_family"/>
    <property type="match status" value="1"/>
</dbReference>
<dbReference type="FunFam" id="3.40.50.300:FF:000285">
    <property type="entry name" value="Sporulation initiation inhibitor Soj"/>
    <property type="match status" value="1"/>
</dbReference>
<dbReference type="InterPro" id="IPR050336">
    <property type="entry name" value="Chromosome_partition/occlusion"/>
</dbReference>
<dbReference type="InterPro" id="IPR004437">
    <property type="entry name" value="ParB/RepB/Spo0J"/>
</dbReference>
<dbReference type="InterPro" id="IPR003661">
    <property type="entry name" value="HisK_dim/P_dom"/>
</dbReference>
<dbReference type="SMART" id="SM00470">
    <property type="entry name" value="ParB"/>
    <property type="match status" value="1"/>
</dbReference>
<reference evidence="9" key="1">
    <citation type="submission" date="2020-08" db="EMBL/GenBank/DDBJ databases">
        <title>Multicomponent nature underlies the extraordinary mechanical properties of spider dragline silk.</title>
        <authorList>
            <person name="Kono N."/>
            <person name="Nakamura H."/>
            <person name="Mori M."/>
            <person name="Yoshida Y."/>
            <person name="Ohtoshi R."/>
            <person name="Malay A.D."/>
            <person name="Moran D.A.P."/>
            <person name="Tomita M."/>
            <person name="Numata K."/>
            <person name="Arakawa K."/>
        </authorList>
    </citation>
    <scope>NUCLEOTIDE SEQUENCE</scope>
</reference>
<dbReference type="InterPro" id="IPR025669">
    <property type="entry name" value="AAA_dom"/>
</dbReference>
<dbReference type="Pfam" id="PF23552">
    <property type="entry name" value="ParB_C"/>
    <property type="match status" value="1"/>
</dbReference>
<protein>
    <submittedName>
        <fullName evidence="9">Sensor kinase CckA</fullName>
    </submittedName>
</protein>
<comment type="caution">
    <text evidence="9">The sequence shown here is derived from an EMBL/GenBank/DDBJ whole genome shotgun (WGS) entry which is preliminary data.</text>
</comment>
<evidence type="ECO:0000256" key="5">
    <source>
        <dbReference type="PROSITE-ProRule" id="PRU00169"/>
    </source>
</evidence>
<dbReference type="GO" id="GO:0007059">
    <property type="term" value="P:chromosome segregation"/>
    <property type="evidence" value="ECO:0007669"/>
    <property type="project" value="UniProtKB-KW"/>
</dbReference>
<dbReference type="PRINTS" id="PR00344">
    <property type="entry name" value="BCTRLSENSOR"/>
</dbReference>
<dbReference type="NCBIfam" id="TIGR00180">
    <property type="entry name" value="parB_part"/>
    <property type="match status" value="1"/>
</dbReference>
<dbReference type="Pfam" id="PF02195">
    <property type="entry name" value="ParB_N"/>
    <property type="match status" value="1"/>
</dbReference>
<dbReference type="Proteomes" id="UP000886998">
    <property type="component" value="Unassembled WGS sequence"/>
</dbReference>
<dbReference type="OrthoDB" id="18419at2759"/>
<dbReference type="InterPro" id="IPR027417">
    <property type="entry name" value="P-loop_NTPase"/>
</dbReference>
<keyword evidence="9" id="KW-0808">Transferase</keyword>
<keyword evidence="2 5" id="KW-0597">Phosphoprotein</keyword>
<dbReference type="Gene3D" id="1.10.10.2830">
    <property type="match status" value="1"/>
</dbReference>
<dbReference type="GO" id="GO:0000155">
    <property type="term" value="F:phosphorelay sensor kinase activity"/>
    <property type="evidence" value="ECO:0007669"/>
    <property type="project" value="InterPro"/>
</dbReference>
<dbReference type="Gene3D" id="3.90.1530.30">
    <property type="match status" value="1"/>
</dbReference>
<dbReference type="Pfam" id="PF00072">
    <property type="entry name" value="Response_reg"/>
    <property type="match status" value="1"/>
</dbReference>
<dbReference type="Gene3D" id="1.10.287.130">
    <property type="match status" value="1"/>
</dbReference>
<dbReference type="PROSITE" id="PS50109">
    <property type="entry name" value="HIS_KIN"/>
    <property type="match status" value="1"/>
</dbReference>